<reference evidence="1 2" key="1">
    <citation type="submission" date="2019-04" db="EMBL/GenBank/DDBJ databases">
        <authorList>
            <person name="Potts E."/>
            <person name="Thurgood T.L."/>
            <person name="Sharma R."/>
            <person name="Urrea L."/>
            <person name="Arens D.K."/>
            <person name="Kruger J.L."/>
            <person name="Thompson D.W."/>
            <person name="Grose J.H."/>
        </authorList>
    </citation>
    <scope>NUCLEOTIDE SEQUENCE [LARGE SCALE GENOMIC DNA]</scope>
</reference>
<evidence type="ECO:0008006" key="3">
    <source>
        <dbReference type="Google" id="ProtNLM"/>
    </source>
</evidence>
<evidence type="ECO:0000313" key="2">
    <source>
        <dbReference type="Proteomes" id="UP000323544"/>
    </source>
</evidence>
<evidence type="ECO:0000313" key="1">
    <source>
        <dbReference type="EMBL" id="QEG12720.1"/>
    </source>
</evidence>
<dbReference type="EMBL" id="MN013081">
    <property type="protein sequence ID" value="QEG12720.1"/>
    <property type="molecule type" value="Genomic_DNA"/>
</dbReference>
<protein>
    <recommendedName>
        <fullName evidence="3">NTP pyrophosphohydrolase MazG putative catalytic core domain-containing protein</fullName>
    </recommendedName>
</protein>
<accession>A0A5B9NL51</accession>
<dbReference type="Gene3D" id="1.10.287.1080">
    <property type="entry name" value="MazG-like"/>
    <property type="match status" value="1"/>
</dbReference>
<dbReference type="Proteomes" id="UP000323544">
    <property type="component" value="Segment"/>
</dbReference>
<name>A0A5B9NL51_9CAUD</name>
<proteinExistence type="predicted"/>
<dbReference type="SUPFAM" id="SSF101386">
    <property type="entry name" value="all-alpha NTP pyrophosphatases"/>
    <property type="match status" value="1"/>
</dbReference>
<sequence length="94" mass="10724">MNGKQHALLKLSEECNEVAQICSKIMQFGFDSEYAGKTNRERLTEELNDVLGAILNLTLETDYRFTEDVDAKWAKVDKMARYREISKSLGFVSA</sequence>
<gene>
    <name evidence="1" type="ORF">POTTS_110</name>
</gene>
<organism evidence="1 2">
    <name type="scientific">Klebsiella phage vB_KpnM_Potts1</name>
    <dbReference type="NCBI Taxonomy" id="2591366"/>
    <lineage>
        <taxon>Viruses</taxon>
        <taxon>Duplodnaviria</taxon>
        <taxon>Heunggongvirae</taxon>
        <taxon>Uroviricota</taxon>
        <taxon>Caudoviricetes</taxon>
        <taxon>Marfavirus</taxon>
        <taxon>Marfavirus F48</taxon>
    </lineage>
</organism>